<dbReference type="Proteomes" id="UP001374535">
    <property type="component" value="Chromosome 8"/>
</dbReference>
<organism evidence="2 3">
    <name type="scientific">Vigna mungo</name>
    <name type="common">Black gram</name>
    <name type="synonym">Phaseolus mungo</name>
    <dbReference type="NCBI Taxonomy" id="3915"/>
    <lineage>
        <taxon>Eukaryota</taxon>
        <taxon>Viridiplantae</taxon>
        <taxon>Streptophyta</taxon>
        <taxon>Embryophyta</taxon>
        <taxon>Tracheophyta</taxon>
        <taxon>Spermatophyta</taxon>
        <taxon>Magnoliopsida</taxon>
        <taxon>eudicotyledons</taxon>
        <taxon>Gunneridae</taxon>
        <taxon>Pentapetalae</taxon>
        <taxon>rosids</taxon>
        <taxon>fabids</taxon>
        <taxon>Fabales</taxon>
        <taxon>Fabaceae</taxon>
        <taxon>Papilionoideae</taxon>
        <taxon>50 kb inversion clade</taxon>
        <taxon>NPAAA clade</taxon>
        <taxon>indigoferoid/millettioid clade</taxon>
        <taxon>Phaseoleae</taxon>
        <taxon>Vigna</taxon>
    </lineage>
</organism>
<accession>A0AAQ3MZR8</accession>
<dbReference type="InterPro" id="IPR056924">
    <property type="entry name" value="SH3_Tf2-1"/>
</dbReference>
<dbReference type="InterPro" id="IPR016197">
    <property type="entry name" value="Chromo-like_dom_sf"/>
</dbReference>
<reference evidence="2 3" key="1">
    <citation type="journal article" date="2023" name="Life. Sci Alliance">
        <title>Evolutionary insights into 3D genome organization and epigenetic landscape of Vigna mungo.</title>
        <authorList>
            <person name="Junaid A."/>
            <person name="Singh B."/>
            <person name="Bhatia S."/>
        </authorList>
    </citation>
    <scope>NUCLEOTIDE SEQUENCE [LARGE SCALE GENOMIC DNA]</scope>
    <source>
        <strain evidence="2">Urdbean</strain>
    </source>
</reference>
<proteinExistence type="predicted"/>
<dbReference type="PANTHER" id="PTHR46148:SF54">
    <property type="entry name" value="RETROTRANSPOSON-LIKE PROTEIN"/>
    <property type="match status" value="1"/>
</dbReference>
<evidence type="ECO:0000313" key="2">
    <source>
        <dbReference type="EMBL" id="WVY99794.1"/>
    </source>
</evidence>
<keyword evidence="3" id="KW-1185">Reference proteome</keyword>
<protein>
    <recommendedName>
        <fullName evidence="1">Tf2-1-like SH3-like domain-containing protein</fullName>
    </recommendedName>
</protein>
<dbReference type="Pfam" id="PF24626">
    <property type="entry name" value="SH3_Tf2-1"/>
    <property type="match status" value="1"/>
</dbReference>
<dbReference type="EMBL" id="CP144693">
    <property type="protein sequence ID" value="WVY99794.1"/>
    <property type="molecule type" value="Genomic_DNA"/>
</dbReference>
<sequence length="229" mass="26694">MKKWADTNRKDIQFSVGDYVYVRLRPCKQASVVGPYISKLQKCFFGAFKITNKLGTVAYALELPPCARIHNVFHISFLRPHKGPLPNSPLQLPPEIDEHQPILEPTAILDWKWDNSTPDPQIQVLIQWLGLPLEEATWEAWQVIKSQFHLEDKVILEPREMTSKRQPQPPQRFKDYVVTCPMHILWIFFSPFDALSKMSYLFSDSSNIWILALILWKILRQLLGPFEDP</sequence>
<evidence type="ECO:0000313" key="3">
    <source>
        <dbReference type="Proteomes" id="UP001374535"/>
    </source>
</evidence>
<dbReference type="SUPFAM" id="SSF54160">
    <property type="entry name" value="Chromo domain-like"/>
    <property type="match status" value="1"/>
</dbReference>
<gene>
    <name evidence="2" type="ORF">V8G54_025864</name>
</gene>
<evidence type="ECO:0000259" key="1">
    <source>
        <dbReference type="Pfam" id="PF24626"/>
    </source>
</evidence>
<dbReference type="PANTHER" id="PTHR46148">
    <property type="entry name" value="CHROMO DOMAIN-CONTAINING PROTEIN"/>
    <property type="match status" value="1"/>
</dbReference>
<name>A0AAQ3MZR8_VIGMU</name>
<dbReference type="AlphaFoldDB" id="A0AAQ3MZR8"/>
<feature type="domain" description="Tf2-1-like SH3-like" evidence="1">
    <location>
        <begin position="17"/>
        <end position="81"/>
    </location>
</feature>